<keyword evidence="1" id="KW-0472">Membrane</keyword>
<feature type="transmembrane region" description="Helical" evidence="1">
    <location>
        <begin position="289"/>
        <end position="309"/>
    </location>
</feature>
<evidence type="ECO:0000256" key="1">
    <source>
        <dbReference type="SAM" id="Phobius"/>
    </source>
</evidence>
<proteinExistence type="predicted"/>
<dbReference type="RefSeq" id="WP_114367663.1">
    <property type="nucleotide sequence ID" value="NZ_QPEX01000010.1"/>
</dbReference>
<keyword evidence="1" id="KW-0812">Transmembrane</keyword>
<evidence type="ECO:0000313" key="2">
    <source>
        <dbReference type="EMBL" id="RCS54598.1"/>
    </source>
</evidence>
<feature type="transmembrane region" description="Helical" evidence="1">
    <location>
        <begin position="188"/>
        <end position="207"/>
    </location>
</feature>
<organism evidence="2 3">
    <name type="scientific">Bremerella cremea</name>
    <dbReference type="NCBI Taxonomy" id="1031537"/>
    <lineage>
        <taxon>Bacteria</taxon>
        <taxon>Pseudomonadati</taxon>
        <taxon>Planctomycetota</taxon>
        <taxon>Planctomycetia</taxon>
        <taxon>Pirellulales</taxon>
        <taxon>Pirellulaceae</taxon>
        <taxon>Bremerella</taxon>
    </lineage>
</organism>
<feature type="transmembrane region" description="Helical" evidence="1">
    <location>
        <begin position="69"/>
        <end position="90"/>
    </location>
</feature>
<dbReference type="Proteomes" id="UP000253562">
    <property type="component" value="Unassembled WGS sequence"/>
</dbReference>
<gene>
    <name evidence="2" type="ORF">DTL42_05550</name>
</gene>
<accession>A0A368KVZ7</accession>
<feature type="transmembrane region" description="Helical" evidence="1">
    <location>
        <begin position="20"/>
        <end position="48"/>
    </location>
</feature>
<comment type="caution">
    <text evidence="2">The sequence shown here is derived from an EMBL/GenBank/DDBJ whole genome shotgun (WGS) entry which is preliminary data.</text>
</comment>
<keyword evidence="1" id="KW-1133">Transmembrane helix</keyword>
<dbReference type="OrthoDB" id="9810382at2"/>
<evidence type="ECO:0000313" key="3">
    <source>
        <dbReference type="Proteomes" id="UP000253562"/>
    </source>
</evidence>
<feature type="transmembrane region" description="Helical" evidence="1">
    <location>
        <begin position="102"/>
        <end position="122"/>
    </location>
</feature>
<feature type="transmembrane region" description="Helical" evidence="1">
    <location>
        <begin position="227"/>
        <end position="247"/>
    </location>
</feature>
<reference evidence="2 3" key="1">
    <citation type="submission" date="2018-07" db="EMBL/GenBank/DDBJ databases">
        <title>Comparative genomes isolates from brazilian mangrove.</title>
        <authorList>
            <person name="De Araujo J.E."/>
            <person name="Taketani R.G."/>
            <person name="Silva M.C.P."/>
            <person name="Lourenco M.V."/>
            <person name="Oliveira V.M."/>
            <person name="Andreote F.D."/>
        </authorList>
    </citation>
    <scope>NUCLEOTIDE SEQUENCE [LARGE SCALE GENOMIC DNA]</scope>
    <source>
        <strain evidence="2 3">HEX PRIS-MGV</strain>
    </source>
</reference>
<sequence>MELPFPFSLPLTSFTYEFLYLVTFVTHHFAMHYVVAGCLLIVGASLWYRTDEAGLLANPVIGALRDWMPFGLSAAITFGVAPLLFIQLLLPEHFYTANLLLGLRWMVVIPALIAAFYLLYVLKSHWFERLHWWQRALVAGVNAGLFVFIGFCWTANYLVATQPEAWPETFASGILPIATLKVVSRGAVWMSIAFVTMASLVVAQLAYLREGTATDADLPTVSWLRWLSLAGLGVFAVASLGAVGLSAPGFTAVANGSGVLWLGLGIAMWGGLIYSWISDEATISKGWTLPRLGLVIVLLFCATVVRELIRVATIDYPALFAKHEAVGKVQGFYLFLVTAVIVIGLIAISVRWVYQSFQPEEVEAKE</sequence>
<feature type="transmembrane region" description="Helical" evidence="1">
    <location>
        <begin position="330"/>
        <end position="354"/>
    </location>
</feature>
<dbReference type="EMBL" id="QPEX01000010">
    <property type="protein sequence ID" value="RCS54598.1"/>
    <property type="molecule type" value="Genomic_DNA"/>
</dbReference>
<dbReference type="AlphaFoldDB" id="A0A368KVZ7"/>
<protein>
    <submittedName>
        <fullName evidence="2">Uncharacterized protein</fullName>
    </submittedName>
</protein>
<feature type="transmembrane region" description="Helical" evidence="1">
    <location>
        <begin position="134"/>
        <end position="159"/>
    </location>
</feature>
<name>A0A368KVZ7_9BACT</name>
<feature type="transmembrane region" description="Helical" evidence="1">
    <location>
        <begin position="259"/>
        <end position="277"/>
    </location>
</feature>